<name>A0A1X9SVD9_9BACT</name>
<dbReference type="Proteomes" id="UP000194260">
    <property type="component" value="Chromosome"/>
</dbReference>
<dbReference type="KEGG" id="camy:CSUIS_0374"/>
<sequence length="257" mass="30277">MNNEKVFISGSISIKKLPDIAKETLDKIIYNNFEILVGDAAGIDTLIQEYCNRKNYDNITVCYIGDEPRNLVDPDFKTKKVNIQEQDKTEIEKLTRKDIKMTEYCTYSFVIWDEKSSGSYENIMRALNAKKFVKVCLTKSQKYCNSKEDNFKNNIENIYTENTGIKKEKFIELLRQSNPDNPNLKNTKKFNEFLVKNKIVKKDENDKYIPADEYKKYFIEKRSKGKFVSYNFTNKLYATIEELIKKDHPIQNSFDNF</sequence>
<dbReference type="EMBL" id="CP018789">
    <property type="protein sequence ID" value="ARR00215.1"/>
    <property type="molecule type" value="Genomic_DNA"/>
</dbReference>
<reference evidence="2" key="1">
    <citation type="journal article" date="2017" name="Genome Biol. Evol.">
        <title>Comparative Genomic Analysis Identifies a Campylobacter Clade Deficient in Selenium Metabolism.</title>
        <authorList>
            <person name="Miller W.G."/>
            <person name="Yee E."/>
            <person name="Lopes B.S."/>
            <person name="Chapman M.H."/>
            <person name="Huynh S."/>
            <person name="Bono J.L."/>
            <person name="Parker C.T."/>
            <person name="Strachan N.J.C."/>
            <person name="Forbes K.J."/>
        </authorList>
    </citation>
    <scope>NUCLEOTIDE SEQUENCE [LARGE SCALE GENOMIC DNA]</scope>
    <source>
        <strain evidence="2">RM6137</strain>
    </source>
</reference>
<dbReference type="AlphaFoldDB" id="A0A1X9SVD9"/>
<evidence type="ECO:0000313" key="2">
    <source>
        <dbReference type="Proteomes" id="UP000194260"/>
    </source>
</evidence>
<dbReference type="STRING" id="1660073.CSUIS_0374"/>
<organism evidence="1 2">
    <name type="scientific">Campylobacter porcelli</name>
    <dbReference type="NCBI Taxonomy" id="1660073"/>
    <lineage>
        <taxon>Bacteria</taxon>
        <taxon>Pseudomonadati</taxon>
        <taxon>Campylobacterota</taxon>
        <taxon>Epsilonproteobacteria</taxon>
        <taxon>Campylobacterales</taxon>
        <taxon>Campylobacteraceae</taxon>
        <taxon>Campylobacter</taxon>
    </lineage>
</organism>
<gene>
    <name evidence="1" type="ORF">CSUIS_0374</name>
</gene>
<evidence type="ECO:0000313" key="1">
    <source>
        <dbReference type="EMBL" id="ARR00215.1"/>
    </source>
</evidence>
<protein>
    <submittedName>
        <fullName evidence="1">Uncharacterized protein</fullName>
    </submittedName>
</protein>
<accession>A0A1X9SVD9</accession>
<proteinExistence type="predicted"/>
<dbReference type="RefSeq" id="WP_086296881.1">
    <property type="nucleotide sequence ID" value="NZ_CP018789.1"/>
</dbReference>